<keyword evidence="3 6" id="KW-0812">Transmembrane</keyword>
<evidence type="ECO:0000256" key="2">
    <source>
        <dbReference type="ARBA" id="ARBA00022475"/>
    </source>
</evidence>
<reference evidence="7 8" key="1">
    <citation type="submission" date="2020-03" db="EMBL/GenBank/DDBJ databases">
        <title>Two novel Motilibacter sp.</title>
        <authorList>
            <person name="Liu S."/>
        </authorList>
    </citation>
    <scope>NUCLEOTIDE SEQUENCE [LARGE SCALE GENOMIC DNA]</scope>
    <source>
        <strain evidence="7 8">E257</strain>
    </source>
</reference>
<feature type="transmembrane region" description="Helical" evidence="6">
    <location>
        <begin position="193"/>
        <end position="215"/>
    </location>
</feature>
<protein>
    <submittedName>
        <fullName evidence="7">YihY/virulence factor BrkB family protein</fullName>
    </submittedName>
</protein>
<gene>
    <name evidence="7" type="ORF">G9H71_17270</name>
</gene>
<keyword evidence="8" id="KW-1185">Reference proteome</keyword>
<evidence type="ECO:0000256" key="4">
    <source>
        <dbReference type="ARBA" id="ARBA00022989"/>
    </source>
</evidence>
<dbReference type="EMBL" id="JAANNP010000035">
    <property type="protein sequence ID" value="NHC15533.1"/>
    <property type="molecule type" value="Genomic_DNA"/>
</dbReference>
<accession>A0ABX0GY73</accession>
<dbReference type="Proteomes" id="UP000800981">
    <property type="component" value="Unassembled WGS sequence"/>
</dbReference>
<keyword evidence="2" id="KW-1003">Cell membrane</keyword>
<evidence type="ECO:0000256" key="3">
    <source>
        <dbReference type="ARBA" id="ARBA00022692"/>
    </source>
</evidence>
<dbReference type="PANTHER" id="PTHR30213">
    <property type="entry name" value="INNER MEMBRANE PROTEIN YHJD"/>
    <property type="match status" value="1"/>
</dbReference>
<dbReference type="InterPro" id="IPR017039">
    <property type="entry name" value="Virul_fac_BrkB"/>
</dbReference>
<evidence type="ECO:0000313" key="8">
    <source>
        <dbReference type="Proteomes" id="UP000800981"/>
    </source>
</evidence>
<name>A0ABX0GY73_9ACTN</name>
<feature type="transmembrane region" description="Helical" evidence="6">
    <location>
        <begin position="227"/>
        <end position="246"/>
    </location>
</feature>
<proteinExistence type="predicted"/>
<feature type="transmembrane region" description="Helical" evidence="6">
    <location>
        <begin position="152"/>
        <end position="173"/>
    </location>
</feature>
<feature type="transmembrane region" description="Helical" evidence="6">
    <location>
        <begin position="37"/>
        <end position="67"/>
    </location>
</feature>
<evidence type="ECO:0000313" key="7">
    <source>
        <dbReference type="EMBL" id="NHC15533.1"/>
    </source>
</evidence>
<keyword evidence="4 6" id="KW-1133">Transmembrane helix</keyword>
<keyword evidence="5 6" id="KW-0472">Membrane</keyword>
<comment type="caution">
    <text evidence="7">The sequence shown here is derived from an EMBL/GenBank/DDBJ whole genome shotgun (WGS) entry which is preliminary data.</text>
</comment>
<evidence type="ECO:0000256" key="5">
    <source>
        <dbReference type="ARBA" id="ARBA00023136"/>
    </source>
</evidence>
<evidence type="ECO:0000256" key="6">
    <source>
        <dbReference type="SAM" id="Phobius"/>
    </source>
</evidence>
<sequence>MPAVVDKAKDTAHEVRTRWPILDHALRMNKHYGKVRGGALAGAVTYFGFLSFFPLIALAFSVVGFIADAYPDAQQDIQDTLQETFPSLIGTGEGQINVETFANAKAGAGLVGLVGLLYAGLGWLDALREALRQVWGLTTGGGNFVVKKVVDVIVLVVFGTLVLATTTVSSFTTSLSGTVLGWFDLDGNVGAAVLLRVLGISIAVIGNTTVLLFVFTRLPGHRLPWRNTWHGALLGGIGIEVLKQLGTTLIGNTTSNPLYASFAVVVGLLVWINFISRVILYAASWAATGPKATLEALTVAEADVLSEEEAKVVSGKPLPQAVAARDKLRARNARRDQAAAEAIRGRYGLPVGLKKRAAAFLGVVALVSVRRRATRP</sequence>
<feature type="transmembrane region" description="Helical" evidence="6">
    <location>
        <begin position="106"/>
        <end position="124"/>
    </location>
</feature>
<feature type="transmembrane region" description="Helical" evidence="6">
    <location>
        <begin position="258"/>
        <end position="283"/>
    </location>
</feature>
<organism evidence="7 8">
    <name type="scientific">Motilibacter deserti</name>
    <dbReference type="NCBI Taxonomy" id="2714956"/>
    <lineage>
        <taxon>Bacteria</taxon>
        <taxon>Bacillati</taxon>
        <taxon>Actinomycetota</taxon>
        <taxon>Actinomycetes</taxon>
        <taxon>Motilibacterales</taxon>
        <taxon>Motilibacteraceae</taxon>
        <taxon>Motilibacter</taxon>
    </lineage>
</organism>
<dbReference type="Pfam" id="PF03631">
    <property type="entry name" value="Virul_fac_BrkB"/>
    <property type="match status" value="1"/>
</dbReference>
<dbReference type="RefSeq" id="WP_166284022.1">
    <property type="nucleotide sequence ID" value="NZ_JAANNP010000035.1"/>
</dbReference>
<comment type="subcellular location">
    <subcellularLocation>
        <location evidence="1">Cell membrane</location>
        <topology evidence="1">Multi-pass membrane protein</topology>
    </subcellularLocation>
</comment>
<dbReference type="PANTHER" id="PTHR30213:SF1">
    <property type="entry name" value="INNER MEMBRANE PROTEIN YHJD"/>
    <property type="match status" value="1"/>
</dbReference>
<evidence type="ECO:0000256" key="1">
    <source>
        <dbReference type="ARBA" id="ARBA00004651"/>
    </source>
</evidence>